<evidence type="ECO:0000313" key="2">
    <source>
        <dbReference type="EMBL" id="SVD65277.1"/>
    </source>
</evidence>
<accession>A0A382X234</accession>
<evidence type="ECO:0000256" key="1">
    <source>
        <dbReference type="SAM" id="Phobius"/>
    </source>
</evidence>
<protein>
    <submittedName>
        <fullName evidence="2">Uncharacterized protein</fullName>
    </submittedName>
</protein>
<dbReference type="EMBL" id="UINC01164431">
    <property type="protein sequence ID" value="SVD65277.1"/>
    <property type="molecule type" value="Genomic_DNA"/>
</dbReference>
<dbReference type="AlphaFoldDB" id="A0A382X234"/>
<feature type="non-terminal residue" evidence="2">
    <location>
        <position position="57"/>
    </location>
</feature>
<reference evidence="2" key="1">
    <citation type="submission" date="2018-05" db="EMBL/GenBank/DDBJ databases">
        <authorList>
            <person name="Lanie J.A."/>
            <person name="Ng W.-L."/>
            <person name="Kazmierczak K.M."/>
            <person name="Andrzejewski T.M."/>
            <person name="Davidsen T.M."/>
            <person name="Wayne K.J."/>
            <person name="Tettelin H."/>
            <person name="Glass J.I."/>
            <person name="Rusch D."/>
            <person name="Podicherti R."/>
            <person name="Tsui H.-C.T."/>
            <person name="Winkler M.E."/>
        </authorList>
    </citation>
    <scope>NUCLEOTIDE SEQUENCE</scope>
</reference>
<proteinExistence type="predicted"/>
<keyword evidence="1" id="KW-0472">Membrane</keyword>
<organism evidence="2">
    <name type="scientific">marine metagenome</name>
    <dbReference type="NCBI Taxonomy" id="408172"/>
    <lineage>
        <taxon>unclassified sequences</taxon>
        <taxon>metagenomes</taxon>
        <taxon>ecological metagenomes</taxon>
    </lineage>
</organism>
<name>A0A382X234_9ZZZZ</name>
<keyword evidence="1" id="KW-0812">Transmembrane</keyword>
<feature type="transmembrane region" description="Helical" evidence="1">
    <location>
        <begin position="29"/>
        <end position="51"/>
    </location>
</feature>
<keyword evidence="1" id="KW-1133">Transmembrane helix</keyword>
<sequence>MSGILFGLLGGSFIGVSDCVARFTAQRTSLSVLILFVMGFSTTLMTTWFIASGDWPR</sequence>
<gene>
    <name evidence="2" type="ORF">METZ01_LOCUS418131</name>
</gene>